<dbReference type="CDD" id="cd05301">
    <property type="entry name" value="GDH"/>
    <property type="match status" value="1"/>
</dbReference>
<dbReference type="EMBL" id="CP007142">
    <property type="protein sequence ID" value="AJQ94699.1"/>
    <property type="molecule type" value="Genomic_DNA"/>
</dbReference>
<feature type="domain" description="D-isomer specific 2-hydroxyacid dehydrogenase NAD-binding" evidence="6">
    <location>
        <begin position="114"/>
        <end position="290"/>
    </location>
</feature>
<proteinExistence type="inferred from homology"/>
<organism evidence="7 8">
    <name type="scientific">Gynuella sunshinyii YC6258</name>
    <dbReference type="NCBI Taxonomy" id="1445510"/>
    <lineage>
        <taxon>Bacteria</taxon>
        <taxon>Pseudomonadati</taxon>
        <taxon>Pseudomonadota</taxon>
        <taxon>Gammaproteobacteria</taxon>
        <taxon>Oceanospirillales</taxon>
        <taxon>Saccharospirillaceae</taxon>
        <taxon>Gynuella</taxon>
    </lineage>
</organism>
<dbReference type="Proteomes" id="UP000032266">
    <property type="component" value="Chromosome"/>
</dbReference>
<dbReference type="GO" id="GO:0016618">
    <property type="term" value="F:hydroxypyruvate reductase [NAD(P)H] activity"/>
    <property type="evidence" value="ECO:0007669"/>
    <property type="project" value="TreeGrafter"/>
</dbReference>
<keyword evidence="8" id="KW-1185">Reference proteome</keyword>
<name>A0A0C5VW88_9GAMM</name>
<dbReference type="STRING" id="1445510.YC6258_02661"/>
<dbReference type="EC" id="1.1.1.26" evidence="7"/>
<dbReference type="Pfam" id="PF02826">
    <property type="entry name" value="2-Hacid_dh_C"/>
    <property type="match status" value="1"/>
</dbReference>
<feature type="domain" description="D-isomer specific 2-hydroxyacid dehydrogenase catalytic" evidence="5">
    <location>
        <begin position="10"/>
        <end position="322"/>
    </location>
</feature>
<dbReference type="PANTHER" id="PTHR10996">
    <property type="entry name" value="2-HYDROXYACID DEHYDROGENASE-RELATED"/>
    <property type="match status" value="1"/>
</dbReference>
<dbReference type="InterPro" id="IPR036291">
    <property type="entry name" value="NAD(P)-bd_dom_sf"/>
</dbReference>
<dbReference type="KEGG" id="gsn:YC6258_02661"/>
<evidence type="ECO:0000313" key="8">
    <source>
        <dbReference type="Proteomes" id="UP000032266"/>
    </source>
</evidence>
<dbReference type="PANTHER" id="PTHR10996:SF257">
    <property type="entry name" value="GLYOXYLATE REDUCTASE 1"/>
    <property type="match status" value="1"/>
</dbReference>
<dbReference type="PROSITE" id="PS00671">
    <property type="entry name" value="D_2_HYDROXYACID_DH_3"/>
    <property type="match status" value="1"/>
</dbReference>
<dbReference type="InterPro" id="IPR050223">
    <property type="entry name" value="D-isomer_2-hydroxyacid_DH"/>
</dbReference>
<dbReference type="SUPFAM" id="SSF52283">
    <property type="entry name" value="Formate/glycerate dehydrogenase catalytic domain-like"/>
    <property type="match status" value="1"/>
</dbReference>
<dbReference type="GO" id="GO:0051287">
    <property type="term" value="F:NAD binding"/>
    <property type="evidence" value="ECO:0007669"/>
    <property type="project" value="InterPro"/>
</dbReference>
<accession>A0A0C5VW88</accession>
<dbReference type="GO" id="GO:0030267">
    <property type="term" value="F:glyoxylate reductase (NADPH) activity"/>
    <property type="evidence" value="ECO:0007669"/>
    <property type="project" value="TreeGrafter"/>
</dbReference>
<dbReference type="InterPro" id="IPR029753">
    <property type="entry name" value="D-isomer_DH_CS"/>
</dbReference>
<sequence>MDKLTMKNVYVTRCIPQVGIDLLSQHFHVRSNQQPRKLTRQELLDGIKGVDGVLTSGTDKIDAELMDLNPGIRCFSNYAVGFDNMDVAAATQRRVLCTNTPDVLNDSTAEMAWALLMAVARRVVESDRIMRTRQWTGWEPQEFLGGDITGKTLGIIGAGRIGTSIAMKSRGFDMQILYSGRRNNSELDAKLNARFVDMDTLLQSSDFVSLSVALNAQTYHLIGARELALMKPTAYLINTARGPVVDEAALVQALKSKQIAGAGLDVYEFEPDMVEGLELLENTVLTTHIGSATYATRNAMAVKAATNLIAALKGEMPPDCLNPQVFD</sequence>
<dbReference type="HOGENOM" id="CLU_019796_1_2_6"/>
<dbReference type="AlphaFoldDB" id="A0A0C5VW88"/>
<evidence type="ECO:0000256" key="2">
    <source>
        <dbReference type="ARBA" id="ARBA00023002"/>
    </source>
</evidence>
<comment type="similarity">
    <text evidence="1 4">Belongs to the D-isomer specific 2-hydroxyacid dehydrogenase family.</text>
</comment>
<dbReference type="GO" id="GO:0005829">
    <property type="term" value="C:cytosol"/>
    <property type="evidence" value="ECO:0007669"/>
    <property type="project" value="TreeGrafter"/>
</dbReference>
<evidence type="ECO:0000256" key="1">
    <source>
        <dbReference type="ARBA" id="ARBA00005854"/>
    </source>
</evidence>
<keyword evidence="2 4" id="KW-0560">Oxidoreductase</keyword>
<protein>
    <submittedName>
        <fullName evidence="7">Lactate dehydrogenase and related dehydrogenase</fullName>
        <ecNumber evidence="7">1.1.1.26</ecNumber>
    </submittedName>
</protein>
<gene>
    <name evidence="7" type="ORF">YC6258_02661</name>
</gene>
<keyword evidence="3" id="KW-0520">NAD</keyword>
<dbReference type="FunFam" id="3.40.50.720:FF:000203">
    <property type="entry name" value="D-3-phosphoglycerate dehydrogenase (SerA)"/>
    <property type="match status" value="1"/>
</dbReference>
<dbReference type="Pfam" id="PF00389">
    <property type="entry name" value="2-Hacid_dh"/>
    <property type="match status" value="1"/>
</dbReference>
<dbReference type="SUPFAM" id="SSF51735">
    <property type="entry name" value="NAD(P)-binding Rossmann-fold domains"/>
    <property type="match status" value="1"/>
</dbReference>
<dbReference type="GO" id="GO:0047964">
    <property type="term" value="F:glyoxylate reductase (NADH) activity"/>
    <property type="evidence" value="ECO:0007669"/>
    <property type="project" value="UniProtKB-EC"/>
</dbReference>
<reference evidence="7 8" key="1">
    <citation type="submission" date="2014-01" db="EMBL/GenBank/DDBJ databases">
        <title>Full genme sequencing of cellulolytic bacterium Gynuella sunshinyii YC6258T gen. nov., sp. nov.</title>
        <authorList>
            <person name="Khan H."/>
            <person name="Chung E.J."/>
            <person name="Chung Y.R."/>
        </authorList>
    </citation>
    <scope>NUCLEOTIDE SEQUENCE [LARGE SCALE GENOMIC DNA]</scope>
    <source>
        <strain evidence="7 8">YC6258</strain>
    </source>
</reference>
<dbReference type="Gene3D" id="3.40.50.720">
    <property type="entry name" value="NAD(P)-binding Rossmann-like Domain"/>
    <property type="match status" value="2"/>
</dbReference>
<evidence type="ECO:0000259" key="6">
    <source>
        <dbReference type="Pfam" id="PF02826"/>
    </source>
</evidence>
<evidence type="ECO:0000256" key="4">
    <source>
        <dbReference type="RuleBase" id="RU003719"/>
    </source>
</evidence>
<dbReference type="InterPro" id="IPR006139">
    <property type="entry name" value="D-isomer_2_OHA_DH_cat_dom"/>
</dbReference>
<evidence type="ECO:0000259" key="5">
    <source>
        <dbReference type="Pfam" id="PF00389"/>
    </source>
</evidence>
<evidence type="ECO:0000256" key="3">
    <source>
        <dbReference type="ARBA" id="ARBA00023027"/>
    </source>
</evidence>
<dbReference type="InterPro" id="IPR006140">
    <property type="entry name" value="D-isomer_DH_NAD-bd"/>
</dbReference>
<evidence type="ECO:0000313" key="7">
    <source>
        <dbReference type="EMBL" id="AJQ94699.1"/>
    </source>
</evidence>